<organism evidence="2 3">
    <name type="scientific">Thalassiosira oceanica</name>
    <name type="common">Marine diatom</name>
    <dbReference type="NCBI Taxonomy" id="159749"/>
    <lineage>
        <taxon>Eukaryota</taxon>
        <taxon>Sar</taxon>
        <taxon>Stramenopiles</taxon>
        <taxon>Ochrophyta</taxon>
        <taxon>Bacillariophyta</taxon>
        <taxon>Coscinodiscophyceae</taxon>
        <taxon>Thalassiosirophycidae</taxon>
        <taxon>Thalassiosirales</taxon>
        <taxon>Thalassiosiraceae</taxon>
        <taxon>Thalassiosira</taxon>
    </lineage>
</organism>
<keyword evidence="3" id="KW-1185">Reference proteome</keyword>
<reference evidence="2 3" key="1">
    <citation type="journal article" date="2012" name="Genome Biol.">
        <title>Genome and low-iron response of an oceanic diatom adapted to chronic iron limitation.</title>
        <authorList>
            <person name="Lommer M."/>
            <person name="Specht M."/>
            <person name="Roy A.S."/>
            <person name="Kraemer L."/>
            <person name="Andreson R."/>
            <person name="Gutowska M.A."/>
            <person name="Wolf J."/>
            <person name="Bergner S.V."/>
            <person name="Schilhabel M.B."/>
            <person name="Klostermeier U.C."/>
            <person name="Beiko R.G."/>
            <person name="Rosenstiel P."/>
            <person name="Hippler M."/>
            <person name="Laroche J."/>
        </authorList>
    </citation>
    <scope>NUCLEOTIDE SEQUENCE [LARGE SCALE GENOMIC DNA]</scope>
    <source>
        <strain evidence="2 3">CCMP1005</strain>
    </source>
</reference>
<evidence type="ECO:0000256" key="1">
    <source>
        <dbReference type="ARBA" id="ARBA00038101"/>
    </source>
</evidence>
<dbReference type="EMBL" id="AGNL01005009">
    <property type="protein sequence ID" value="EJK72974.1"/>
    <property type="molecule type" value="Genomic_DNA"/>
</dbReference>
<dbReference type="eggNOG" id="ENOG502SDB9">
    <property type="taxonomic scope" value="Eukaryota"/>
</dbReference>
<dbReference type="Gene3D" id="1.25.40.10">
    <property type="entry name" value="Tetratricopeptide repeat domain"/>
    <property type="match status" value="1"/>
</dbReference>
<proteinExistence type="inferred from homology"/>
<sequence>MLAMIQKRVDKGDAEAMYHLGEQHFLGKHGLARDVPRAIELWTEAAELGSLDAHHHLGIMHYTGDGVEQDKPRGIHHWQEAAMKGQVTSRNNLGAAEDQNGNHQLAVQHWIISAEMGNEQSLDNIKDMFKKGLATKDQYAEALIGYRDSIEEMKSPQREEAKRLGV</sequence>
<accession>K0T787</accession>
<dbReference type="InterPro" id="IPR006597">
    <property type="entry name" value="Sel1-like"/>
</dbReference>
<dbReference type="SMART" id="SM00671">
    <property type="entry name" value="SEL1"/>
    <property type="match status" value="3"/>
</dbReference>
<dbReference type="PANTHER" id="PTHR11102">
    <property type="entry name" value="SEL-1-LIKE PROTEIN"/>
    <property type="match status" value="1"/>
</dbReference>
<evidence type="ECO:0000313" key="2">
    <source>
        <dbReference type="EMBL" id="EJK72974.1"/>
    </source>
</evidence>
<name>K0T787_THAOC</name>
<dbReference type="InterPro" id="IPR050767">
    <property type="entry name" value="Sel1_AlgK"/>
</dbReference>
<evidence type="ECO:0000313" key="3">
    <source>
        <dbReference type="Proteomes" id="UP000266841"/>
    </source>
</evidence>
<dbReference type="SUPFAM" id="SSF81901">
    <property type="entry name" value="HCP-like"/>
    <property type="match status" value="1"/>
</dbReference>
<dbReference type="PANTHER" id="PTHR11102:SF160">
    <property type="entry name" value="ERAD-ASSOCIATED E3 UBIQUITIN-PROTEIN LIGASE COMPONENT HRD3"/>
    <property type="match status" value="1"/>
</dbReference>
<protein>
    <submittedName>
        <fullName evidence="2">Uncharacterized protein</fullName>
    </submittedName>
</protein>
<gene>
    <name evidence="2" type="ORF">THAOC_05436</name>
</gene>
<dbReference type="Pfam" id="PF08238">
    <property type="entry name" value="Sel1"/>
    <property type="match status" value="3"/>
</dbReference>
<dbReference type="InterPro" id="IPR011990">
    <property type="entry name" value="TPR-like_helical_dom_sf"/>
</dbReference>
<dbReference type="AlphaFoldDB" id="K0T787"/>
<comment type="caution">
    <text evidence="2">The sequence shown here is derived from an EMBL/GenBank/DDBJ whole genome shotgun (WGS) entry which is preliminary data.</text>
</comment>
<dbReference type="Proteomes" id="UP000266841">
    <property type="component" value="Unassembled WGS sequence"/>
</dbReference>
<comment type="similarity">
    <text evidence="1">Belongs to the sel-1 family.</text>
</comment>
<dbReference type="OrthoDB" id="2384430at2759"/>